<name>A0A3M0G3J0_9CORY</name>
<reference evidence="8 9" key="1">
    <citation type="submission" date="2018-10" db="EMBL/GenBank/DDBJ databases">
        <title>Corynebacterium macginleyi genome sequencing and assembly of the type strain and two clinical samples.</title>
        <authorList>
            <person name="Bernier A.-M."/>
            <person name="Bernard K."/>
        </authorList>
    </citation>
    <scope>NUCLEOTIDE SEQUENCE [LARGE SCALE GENOMIC DNA]</scope>
    <source>
        <strain evidence="8 9">NML 120205</strain>
    </source>
</reference>
<feature type="transmembrane region" description="Helical" evidence="6">
    <location>
        <begin position="21"/>
        <end position="44"/>
    </location>
</feature>
<evidence type="ECO:0000256" key="1">
    <source>
        <dbReference type="ARBA" id="ARBA00004141"/>
    </source>
</evidence>
<dbReference type="InterPro" id="IPR017501">
    <property type="entry name" value="Phage_infect_YhgE_C"/>
</dbReference>
<comment type="subcellular location">
    <subcellularLocation>
        <location evidence="1">Membrane</location>
        <topology evidence="1">Multi-pass membrane protein</topology>
    </subcellularLocation>
</comment>
<feature type="region of interest" description="Disordered" evidence="5">
    <location>
        <begin position="839"/>
        <end position="890"/>
    </location>
</feature>
<dbReference type="RefSeq" id="WP_121927890.1">
    <property type="nucleotide sequence ID" value="NZ_REGC01000008.1"/>
</dbReference>
<evidence type="ECO:0000256" key="5">
    <source>
        <dbReference type="SAM" id="MobiDB-lite"/>
    </source>
</evidence>
<protein>
    <submittedName>
        <fullName evidence="8">YhgE/Pip domain-containing protein</fullName>
    </submittedName>
</protein>
<evidence type="ECO:0000313" key="9">
    <source>
        <dbReference type="Proteomes" id="UP000270649"/>
    </source>
</evidence>
<evidence type="ECO:0000259" key="7">
    <source>
        <dbReference type="Pfam" id="PF12698"/>
    </source>
</evidence>
<feature type="compositionally biased region" description="Low complexity" evidence="5">
    <location>
        <begin position="867"/>
        <end position="882"/>
    </location>
</feature>
<evidence type="ECO:0000256" key="4">
    <source>
        <dbReference type="ARBA" id="ARBA00023136"/>
    </source>
</evidence>
<dbReference type="InterPro" id="IPR017500">
    <property type="entry name" value="Phage_infect_YhgE_N"/>
</dbReference>
<sequence length="890" mass="96194">MITSWKLFRQDFVRLWRTPQVWVILIGLMITPALYSWVNISGFWDPYGNTEQLKVAVVNEDKGASSDLTGNIDVGGQIMKKLHNNDNLGWQFLDRDEAAHAVKSGDVFASITVPEDFSSDFISLFEGNYSQPTLEYQVNEKINAIAPKVTDTGSSILETTISATFNESVAKSVSTELRKSGSELSDRISSTAGNTANSFATTADTVANSRNSLADINATINNARPTIAQARKSLGSVRTTIDHAQQALNQVTALTDEVQREVTSFADDATTAYIQGTTALADGTANANASIGSATVKLKGALNRVDAATDGAQGILGQADQAIDKLASVATLPALPPELTQQIQQSVSELRQRNNQNRAVLGELDSLNSNTNATLDSLHKTSELLNSMAAQTRDDSHRLRDDVANGLPQLNSALSNVSATAGRLSASLNSQKALVGQTDGLLGGINEQLPHAQEVVKRFSVDLDRIEEGLRSARTDVIALSNTANNNTVLKSVNGLDTDHISSFLSSPAKMDNHAVFPVTHYGSGMSSLFINLTLWIGAFMLLIIFRAEVDPQGRRDLTVSKAYFSRFLLLSFFAIAQALIVSIGNLVIGVEHVSASAYVLTSVFISLCYLSITYGLVSTFGHVGRGIAVVLAFIQIPGASGLYPIEMTPDFFRAVHPFLPFTYGIGAMRETVGGFYGAHYIRDLAALTGMAVVAYLMGTFLRRGLSNVTMLVNDELAKGGLVIHEQVHLVGSRYRFTDLLYASADREGYQRSLDTKWVTARKNYSQLMKLTIAIGLALLFALVILSRLIPDQKAIFFGIACLVALLAVAVICSLEYVKQSIAHDTRLAALSDEEIQQHLDHQRQNSNQHRLEDVRSDKHAKISSTPQSPADATDSPAADGDASQKGDQS</sequence>
<dbReference type="GO" id="GO:0140359">
    <property type="term" value="F:ABC-type transporter activity"/>
    <property type="evidence" value="ECO:0007669"/>
    <property type="project" value="InterPro"/>
</dbReference>
<feature type="compositionally biased region" description="Basic and acidic residues" evidence="5">
    <location>
        <begin position="839"/>
        <end position="861"/>
    </location>
</feature>
<dbReference type="NCBIfam" id="TIGR03062">
    <property type="entry name" value="pip_yhgE_Cterm"/>
    <property type="match status" value="1"/>
</dbReference>
<evidence type="ECO:0000256" key="6">
    <source>
        <dbReference type="SAM" id="Phobius"/>
    </source>
</evidence>
<feature type="transmembrane region" description="Helical" evidence="6">
    <location>
        <begin position="529"/>
        <end position="548"/>
    </location>
</feature>
<evidence type="ECO:0000256" key="2">
    <source>
        <dbReference type="ARBA" id="ARBA00022692"/>
    </source>
</evidence>
<gene>
    <name evidence="8" type="ORF">D9543_07170</name>
</gene>
<dbReference type="SUPFAM" id="SSF58104">
    <property type="entry name" value="Methyl-accepting chemotaxis protein (MCP) signaling domain"/>
    <property type="match status" value="1"/>
</dbReference>
<comment type="caution">
    <text evidence="8">The sequence shown here is derived from an EMBL/GenBank/DDBJ whole genome shotgun (WGS) entry which is preliminary data.</text>
</comment>
<evidence type="ECO:0000256" key="3">
    <source>
        <dbReference type="ARBA" id="ARBA00022989"/>
    </source>
</evidence>
<feature type="transmembrane region" description="Helical" evidence="6">
    <location>
        <begin position="568"/>
        <end position="590"/>
    </location>
</feature>
<keyword evidence="4 6" id="KW-0472">Membrane</keyword>
<proteinExistence type="predicted"/>
<dbReference type="Pfam" id="PF12698">
    <property type="entry name" value="ABC2_membrane_3"/>
    <property type="match status" value="1"/>
</dbReference>
<feature type="domain" description="ABC-2 type transporter transmembrane" evidence="7">
    <location>
        <begin position="489"/>
        <end position="699"/>
    </location>
</feature>
<dbReference type="Proteomes" id="UP000270649">
    <property type="component" value="Unassembled WGS sequence"/>
</dbReference>
<keyword evidence="3 6" id="KW-1133">Transmembrane helix</keyword>
<feature type="transmembrane region" description="Helical" evidence="6">
    <location>
        <begin position="771"/>
        <end position="790"/>
    </location>
</feature>
<dbReference type="PANTHER" id="PTHR43077:SF10">
    <property type="entry name" value="TRANSPORT PERMEASE PROTEIN"/>
    <property type="match status" value="1"/>
</dbReference>
<feature type="transmembrane region" description="Helical" evidence="6">
    <location>
        <begin position="796"/>
        <end position="818"/>
    </location>
</feature>
<dbReference type="InterPro" id="IPR051328">
    <property type="entry name" value="T7SS_ABC-Transporter"/>
</dbReference>
<dbReference type="GO" id="GO:0016020">
    <property type="term" value="C:membrane"/>
    <property type="evidence" value="ECO:0007669"/>
    <property type="project" value="UniProtKB-SubCell"/>
</dbReference>
<accession>A0A3M0G3J0</accession>
<organism evidence="8 9">
    <name type="scientific">Corynebacterium macginleyi</name>
    <dbReference type="NCBI Taxonomy" id="38290"/>
    <lineage>
        <taxon>Bacteria</taxon>
        <taxon>Bacillati</taxon>
        <taxon>Actinomycetota</taxon>
        <taxon>Actinomycetes</taxon>
        <taxon>Mycobacteriales</taxon>
        <taxon>Corynebacteriaceae</taxon>
        <taxon>Corynebacterium</taxon>
    </lineage>
</organism>
<dbReference type="Gene3D" id="3.40.1710.10">
    <property type="entry name" value="abc type-2 transporter like domain"/>
    <property type="match status" value="1"/>
</dbReference>
<dbReference type="AlphaFoldDB" id="A0A3M0G3J0"/>
<dbReference type="InterPro" id="IPR013525">
    <property type="entry name" value="ABC2_TM"/>
</dbReference>
<feature type="transmembrane region" description="Helical" evidence="6">
    <location>
        <begin position="596"/>
        <end position="618"/>
    </location>
</feature>
<feature type="transmembrane region" description="Helical" evidence="6">
    <location>
        <begin position="685"/>
        <end position="702"/>
    </location>
</feature>
<feature type="transmembrane region" description="Helical" evidence="6">
    <location>
        <begin position="627"/>
        <end position="646"/>
    </location>
</feature>
<dbReference type="EMBL" id="REGC01000008">
    <property type="protein sequence ID" value="RMB59345.1"/>
    <property type="molecule type" value="Genomic_DNA"/>
</dbReference>
<keyword evidence="2 6" id="KW-0812">Transmembrane</keyword>
<dbReference type="PANTHER" id="PTHR43077">
    <property type="entry name" value="TRANSPORT PERMEASE YVFS-RELATED"/>
    <property type="match status" value="1"/>
</dbReference>
<dbReference type="NCBIfam" id="TIGR03061">
    <property type="entry name" value="pip_yhgE_Nterm"/>
    <property type="match status" value="1"/>
</dbReference>
<evidence type="ECO:0000313" key="8">
    <source>
        <dbReference type="EMBL" id="RMB59345.1"/>
    </source>
</evidence>